<proteinExistence type="predicted"/>
<name>A0A124GNJ8_PICGL</name>
<comment type="caution">
    <text evidence="1">The sequence shown here is derived from an EMBL/GenBank/DDBJ whole genome shotgun (WGS) entry which is preliminary data.</text>
</comment>
<protein>
    <submittedName>
        <fullName evidence="1">Uncharacterized protein</fullName>
    </submittedName>
</protein>
<dbReference type="EMBL" id="LKAM01000004">
    <property type="protein sequence ID" value="KUM49058.1"/>
    <property type="molecule type" value="Genomic_DNA"/>
</dbReference>
<dbReference type="AlphaFoldDB" id="A0A124GNJ8"/>
<accession>A0A124GNJ8</accession>
<reference evidence="1" key="1">
    <citation type="journal article" date="2015" name="Genome Biol. Evol.">
        <title>Organellar Genomes of White Spruce (Picea glauca): Assembly and Annotation.</title>
        <authorList>
            <person name="Jackman S.D."/>
            <person name="Warren R.L."/>
            <person name="Gibb E.A."/>
            <person name="Vandervalk B.P."/>
            <person name="Mohamadi H."/>
            <person name="Chu J."/>
            <person name="Raymond A."/>
            <person name="Pleasance S."/>
            <person name="Coope R."/>
            <person name="Wildung M.R."/>
            <person name="Ritland C.E."/>
            <person name="Bousquet J."/>
            <person name="Jones S.J."/>
            <person name="Bohlmann J."/>
            <person name="Birol I."/>
        </authorList>
    </citation>
    <scope>NUCLEOTIDE SEQUENCE [LARGE SCALE GENOMIC DNA]</scope>
    <source>
        <tissue evidence="1">Flushing bud</tissue>
    </source>
</reference>
<keyword evidence="1" id="KW-0496">Mitochondrion</keyword>
<organism evidence="1">
    <name type="scientific">Picea glauca</name>
    <name type="common">White spruce</name>
    <name type="synonym">Pinus glauca</name>
    <dbReference type="NCBI Taxonomy" id="3330"/>
    <lineage>
        <taxon>Eukaryota</taxon>
        <taxon>Viridiplantae</taxon>
        <taxon>Streptophyta</taxon>
        <taxon>Embryophyta</taxon>
        <taxon>Tracheophyta</taxon>
        <taxon>Spermatophyta</taxon>
        <taxon>Pinopsida</taxon>
        <taxon>Pinidae</taxon>
        <taxon>Conifers I</taxon>
        <taxon>Pinales</taxon>
        <taxon>Pinaceae</taxon>
        <taxon>Picea</taxon>
    </lineage>
</organism>
<gene>
    <name evidence="1" type="ORF">ABT39_MTgene4395</name>
</gene>
<sequence>MPTADCKEKAETKQEVECPQLMCLLGLTPFEYSAFLFADRPYFNPLL</sequence>
<evidence type="ECO:0000313" key="1">
    <source>
        <dbReference type="EMBL" id="KUM49058.1"/>
    </source>
</evidence>
<geneLocation type="mitochondrion" evidence="1"/>